<dbReference type="PANTHER" id="PTHR43342:SF1">
    <property type="entry name" value="BIFURCATING [FEFE] HYDROGENASE GAMMA SUBUNIT"/>
    <property type="match status" value="1"/>
</dbReference>
<evidence type="ECO:0000256" key="3">
    <source>
        <dbReference type="ARBA" id="ARBA00022723"/>
    </source>
</evidence>
<keyword evidence="3 7" id="KW-0479">Metal-binding</keyword>
<keyword evidence="5 7" id="KW-0411">Iron-sulfur</keyword>
<dbReference type="GO" id="GO:0046872">
    <property type="term" value="F:metal ion binding"/>
    <property type="evidence" value="ECO:0007669"/>
    <property type="project" value="UniProtKB-KW"/>
</dbReference>
<reference evidence="8 9" key="1">
    <citation type="submission" date="2015-05" db="EMBL/GenBank/DDBJ databases">
        <authorList>
            <person name="Wang D.B."/>
            <person name="Wang M."/>
        </authorList>
    </citation>
    <scope>NUCLEOTIDE SEQUENCE [LARGE SCALE GENOMIC DNA]</scope>
    <source>
        <strain evidence="8 9">IMCC 12053</strain>
    </source>
</reference>
<name>A0A0N9ZJ22_9RHOB</name>
<dbReference type="STRING" id="1397108.IMCC12053_2744"/>
<dbReference type="InterPro" id="IPR041921">
    <property type="entry name" value="NuoE_N"/>
</dbReference>
<dbReference type="PIRSF" id="PIRSF000216">
    <property type="entry name" value="NADH_DH_24kDa"/>
    <property type="match status" value="1"/>
</dbReference>
<dbReference type="Proteomes" id="UP000064920">
    <property type="component" value="Chromosome"/>
</dbReference>
<gene>
    <name evidence="8" type="ORF">IMCC12053_2744</name>
</gene>
<dbReference type="CDD" id="cd03081">
    <property type="entry name" value="TRX_Fd_NuoE_FDH_gamma"/>
    <property type="match status" value="1"/>
</dbReference>
<feature type="binding site" evidence="7">
    <location>
        <position position="122"/>
    </location>
    <ligand>
        <name>[2Fe-2S] cluster</name>
        <dbReference type="ChEBI" id="CHEBI:190135"/>
    </ligand>
</feature>
<comment type="cofactor">
    <cofactor evidence="7">
        <name>[2Fe-2S] cluster</name>
        <dbReference type="ChEBI" id="CHEBI:190135"/>
    </cofactor>
    <text evidence="7">Binds 1 [2Fe-2S] cluster.</text>
</comment>
<organism evidence="8 9">
    <name type="scientific">Celeribacter marinus</name>
    <dbReference type="NCBI Taxonomy" id="1397108"/>
    <lineage>
        <taxon>Bacteria</taxon>
        <taxon>Pseudomonadati</taxon>
        <taxon>Pseudomonadota</taxon>
        <taxon>Alphaproteobacteria</taxon>
        <taxon>Rhodobacterales</taxon>
        <taxon>Roseobacteraceae</taxon>
        <taxon>Celeribacter</taxon>
    </lineage>
</organism>
<dbReference type="KEGG" id="cmar:IMCC12053_2744"/>
<comment type="similarity">
    <text evidence="1">Belongs to the complex I 24 kDa subunit family.</text>
</comment>
<feature type="binding site" evidence="7">
    <location>
        <position position="126"/>
    </location>
    <ligand>
        <name>[2Fe-2S] cluster</name>
        <dbReference type="ChEBI" id="CHEBI:190135"/>
    </ligand>
</feature>
<dbReference type="GO" id="GO:0016491">
    <property type="term" value="F:oxidoreductase activity"/>
    <property type="evidence" value="ECO:0007669"/>
    <property type="project" value="InterPro"/>
</dbReference>
<evidence type="ECO:0000313" key="8">
    <source>
        <dbReference type="EMBL" id="ALI56691.1"/>
    </source>
</evidence>
<feature type="binding site" evidence="7">
    <location>
        <position position="81"/>
    </location>
    <ligand>
        <name>[2Fe-2S] cluster</name>
        <dbReference type="ChEBI" id="CHEBI:190135"/>
    </ligand>
</feature>
<keyword evidence="4 7" id="KW-0408">Iron</keyword>
<evidence type="ECO:0000256" key="1">
    <source>
        <dbReference type="ARBA" id="ARBA00010643"/>
    </source>
</evidence>
<dbReference type="AlphaFoldDB" id="A0A0N9ZJ22"/>
<dbReference type="PATRIC" id="fig|1397108.4.peg.2806"/>
<evidence type="ECO:0000256" key="7">
    <source>
        <dbReference type="PIRSR" id="PIRSR000216-1"/>
    </source>
</evidence>
<evidence type="ECO:0000256" key="6">
    <source>
        <dbReference type="ARBA" id="ARBA00034078"/>
    </source>
</evidence>
<sequence length="153" mass="16423">MSATDPTDDTLSRLIARHRDCEGPLLPILHDMMEAFGHIDEGTYPQLGRALGITRAEIHGVVSFYHDFKTRPNGHHTIKLCRAEACQSVGATETQSALFDRLGLTDFGTTPDGRITVEAVYCLGLCACGPAALVDTQPRGRVSAQSLATEVGA</sequence>
<feature type="binding site" evidence="7">
    <location>
        <position position="86"/>
    </location>
    <ligand>
        <name>[2Fe-2S] cluster</name>
        <dbReference type="ChEBI" id="CHEBI:190135"/>
    </ligand>
</feature>
<dbReference type="PANTHER" id="PTHR43342">
    <property type="entry name" value="NADH-QUINONE OXIDOREDUCTASE, E SUBUNIT"/>
    <property type="match status" value="1"/>
</dbReference>
<dbReference type="InterPro" id="IPR028431">
    <property type="entry name" value="NADP_DH_HndA-like"/>
</dbReference>
<dbReference type="SUPFAM" id="SSF52833">
    <property type="entry name" value="Thioredoxin-like"/>
    <property type="match status" value="1"/>
</dbReference>
<keyword evidence="9" id="KW-1185">Reference proteome</keyword>
<dbReference type="GO" id="GO:0051537">
    <property type="term" value="F:2 iron, 2 sulfur cluster binding"/>
    <property type="evidence" value="ECO:0007669"/>
    <property type="project" value="UniProtKB-KW"/>
</dbReference>
<protein>
    <submittedName>
        <fullName evidence="8">NAD-dependent formate dehydrogenase gamma subunit</fullName>
    </submittedName>
</protein>
<proteinExistence type="inferred from homology"/>
<dbReference type="InterPro" id="IPR036249">
    <property type="entry name" value="Thioredoxin-like_sf"/>
</dbReference>
<comment type="cofactor">
    <cofactor evidence="6">
        <name>[2Fe-2S] cluster</name>
        <dbReference type="ChEBI" id="CHEBI:190135"/>
    </cofactor>
</comment>
<keyword evidence="2 7" id="KW-0001">2Fe-2S</keyword>
<dbReference type="OrthoDB" id="9807941at2"/>
<dbReference type="Gene3D" id="3.40.30.10">
    <property type="entry name" value="Glutaredoxin"/>
    <property type="match status" value="1"/>
</dbReference>
<evidence type="ECO:0000256" key="5">
    <source>
        <dbReference type="ARBA" id="ARBA00023014"/>
    </source>
</evidence>
<dbReference type="Pfam" id="PF01257">
    <property type="entry name" value="2Fe-2S_thioredx"/>
    <property type="match status" value="1"/>
</dbReference>
<evidence type="ECO:0000256" key="2">
    <source>
        <dbReference type="ARBA" id="ARBA00022714"/>
    </source>
</evidence>
<dbReference type="InterPro" id="IPR002023">
    <property type="entry name" value="NuoE-like"/>
</dbReference>
<dbReference type="Gene3D" id="1.10.10.1590">
    <property type="entry name" value="NADH-quinone oxidoreductase subunit E"/>
    <property type="match status" value="1"/>
</dbReference>
<evidence type="ECO:0000313" key="9">
    <source>
        <dbReference type="Proteomes" id="UP000064920"/>
    </source>
</evidence>
<dbReference type="EMBL" id="CP012023">
    <property type="protein sequence ID" value="ALI56691.1"/>
    <property type="molecule type" value="Genomic_DNA"/>
</dbReference>
<dbReference type="RefSeq" id="WP_062219850.1">
    <property type="nucleotide sequence ID" value="NZ_CP012023.1"/>
</dbReference>
<accession>A0A0N9ZJ22</accession>
<evidence type="ECO:0000256" key="4">
    <source>
        <dbReference type="ARBA" id="ARBA00023004"/>
    </source>
</evidence>